<dbReference type="Proteomes" id="UP000660454">
    <property type="component" value="Unassembled WGS sequence"/>
</dbReference>
<evidence type="ECO:0000313" key="2">
    <source>
        <dbReference type="Proteomes" id="UP000660454"/>
    </source>
</evidence>
<protein>
    <submittedName>
        <fullName evidence="1">Acetylornithine deacetylase</fullName>
    </submittedName>
</protein>
<dbReference type="PANTHER" id="PTHR43808">
    <property type="entry name" value="ACETYLORNITHINE DEACETYLASE"/>
    <property type="match status" value="1"/>
</dbReference>
<sequence>MSTAIRRDVEGDARSWIAAFRTEIRDSLADAIALPSLPCSIEQNDVQDIVQQIADTGDGIVVDRWTPDWEAVEALRAPVDDQLLWVPLVERDPRYAEVLPELACVAFTHGRPSGPSLVLNGHVDVVPADGQAWTTRPFEASVRDGWMYGRGAMDMKAGLIAAAFAFRYIATHWDGPGSVRLCSVVEEESGGNGTLACMHRGHVGDSVVFAEPTDLRVVHRHVGIQSFQVQLGGRAGGMLRRSWGTSVFPSMGRVLTALAELELERTARAHALGGYDADDLPGFVNVGFASGGEWLATRAEHATLRGLMGILPGETQEEATREITERVRAAVGDADDISVEVVIPPGGHRGGEIGADSELVRAFRWSAESGAVGGPSRAGTMVCDAKIVHGGGWAPAIVLGPHGEGLHSADERVELASVEECAVQLIAGSLAWLDQARLSN</sequence>
<dbReference type="Gene3D" id="3.30.70.360">
    <property type="match status" value="1"/>
</dbReference>
<evidence type="ECO:0000313" key="1">
    <source>
        <dbReference type="EMBL" id="GIH64118.1"/>
    </source>
</evidence>
<organism evidence="1 2">
    <name type="scientific">Microbispora siamensis</name>
    <dbReference type="NCBI Taxonomy" id="564413"/>
    <lineage>
        <taxon>Bacteria</taxon>
        <taxon>Bacillati</taxon>
        <taxon>Actinomycetota</taxon>
        <taxon>Actinomycetes</taxon>
        <taxon>Streptosporangiales</taxon>
        <taxon>Streptosporangiaceae</taxon>
        <taxon>Microbispora</taxon>
    </lineage>
</organism>
<dbReference type="Gene3D" id="3.40.630.10">
    <property type="entry name" value="Zn peptidases"/>
    <property type="match status" value="1"/>
</dbReference>
<dbReference type="InterPro" id="IPR050072">
    <property type="entry name" value="Peptidase_M20A"/>
</dbReference>
<dbReference type="RefSeq" id="WP_204050414.1">
    <property type="nucleotide sequence ID" value="NZ_BOOF01000029.1"/>
</dbReference>
<dbReference type="EMBL" id="BOOF01000029">
    <property type="protein sequence ID" value="GIH64118.1"/>
    <property type="molecule type" value="Genomic_DNA"/>
</dbReference>
<proteinExistence type="predicted"/>
<accession>A0ABQ4GRQ4</accession>
<dbReference type="SUPFAM" id="SSF53187">
    <property type="entry name" value="Zn-dependent exopeptidases"/>
    <property type="match status" value="1"/>
</dbReference>
<dbReference type="Pfam" id="PF01546">
    <property type="entry name" value="Peptidase_M20"/>
    <property type="match status" value="1"/>
</dbReference>
<comment type="caution">
    <text evidence="1">The sequence shown here is derived from an EMBL/GenBank/DDBJ whole genome shotgun (WGS) entry which is preliminary data.</text>
</comment>
<gene>
    <name evidence="1" type="ORF">Msi02_49350</name>
</gene>
<dbReference type="PANTHER" id="PTHR43808:SF25">
    <property type="entry name" value="PEPTIDASE M20 DIMERISATION DOMAIN-CONTAINING PROTEIN"/>
    <property type="match status" value="1"/>
</dbReference>
<dbReference type="InterPro" id="IPR002933">
    <property type="entry name" value="Peptidase_M20"/>
</dbReference>
<name>A0ABQ4GRQ4_9ACTN</name>
<reference evidence="1 2" key="1">
    <citation type="submission" date="2021-01" db="EMBL/GenBank/DDBJ databases">
        <title>Whole genome shotgun sequence of Microbispora siamensis NBRC 104113.</title>
        <authorList>
            <person name="Komaki H."/>
            <person name="Tamura T."/>
        </authorList>
    </citation>
    <scope>NUCLEOTIDE SEQUENCE [LARGE SCALE GENOMIC DNA]</scope>
    <source>
        <strain evidence="1 2">NBRC 104113</strain>
    </source>
</reference>
<keyword evidence="2" id="KW-1185">Reference proteome</keyword>